<reference evidence="2 3" key="1">
    <citation type="journal article" date="2019" name="Sci. Rep.">
        <title>Comparative genomics of chytrid fungi reveal insights into the obligate biotrophic and pathogenic lifestyle of Synchytrium endobioticum.</title>
        <authorList>
            <person name="van de Vossenberg B.T.L.H."/>
            <person name="Warris S."/>
            <person name="Nguyen H.D.T."/>
            <person name="van Gent-Pelzer M.P.E."/>
            <person name="Joly D.L."/>
            <person name="van de Geest H.C."/>
            <person name="Bonants P.J.M."/>
            <person name="Smith D.S."/>
            <person name="Levesque C.A."/>
            <person name="van der Lee T.A.J."/>
        </authorList>
    </citation>
    <scope>NUCLEOTIDE SEQUENCE [LARGE SCALE GENOMIC DNA]</scope>
    <source>
        <strain evidence="2 3">CBS 809.83</strain>
    </source>
</reference>
<feature type="region of interest" description="Disordered" evidence="1">
    <location>
        <begin position="155"/>
        <end position="178"/>
    </location>
</feature>
<feature type="compositionally biased region" description="Basic and acidic residues" evidence="1">
    <location>
        <begin position="77"/>
        <end position="92"/>
    </location>
</feature>
<proteinExistence type="predicted"/>
<evidence type="ECO:0000313" key="2">
    <source>
        <dbReference type="EMBL" id="TPX62348.1"/>
    </source>
</evidence>
<keyword evidence="3" id="KW-1185">Reference proteome</keyword>
<feature type="compositionally biased region" description="Low complexity" evidence="1">
    <location>
        <begin position="113"/>
        <end position="129"/>
    </location>
</feature>
<dbReference type="AlphaFoldDB" id="A0A507EGM2"/>
<comment type="caution">
    <text evidence="2">The sequence shown here is derived from an EMBL/GenBank/DDBJ whole genome shotgun (WGS) entry which is preliminary data.</text>
</comment>
<dbReference type="EMBL" id="QEAQ01000003">
    <property type="protein sequence ID" value="TPX62348.1"/>
    <property type="molecule type" value="Genomic_DNA"/>
</dbReference>
<feature type="region of interest" description="Disordered" evidence="1">
    <location>
        <begin position="1"/>
        <end position="133"/>
    </location>
</feature>
<protein>
    <submittedName>
        <fullName evidence="2">Uncharacterized protein</fullName>
    </submittedName>
</protein>
<accession>A0A507EGM2</accession>
<organism evidence="2 3">
    <name type="scientific">Powellomyces hirtus</name>
    <dbReference type="NCBI Taxonomy" id="109895"/>
    <lineage>
        <taxon>Eukaryota</taxon>
        <taxon>Fungi</taxon>
        <taxon>Fungi incertae sedis</taxon>
        <taxon>Chytridiomycota</taxon>
        <taxon>Chytridiomycota incertae sedis</taxon>
        <taxon>Chytridiomycetes</taxon>
        <taxon>Spizellomycetales</taxon>
        <taxon>Powellomycetaceae</taxon>
        <taxon>Powellomyces</taxon>
    </lineage>
</organism>
<gene>
    <name evidence="2" type="ORF">PhCBS80983_g00485</name>
</gene>
<evidence type="ECO:0000256" key="1">
    <source>
        <dbReference type="SAM" id="MobiDB-lite"/>
    </source>
</evidence>
<name>A0A507EGM2_9FUNG</name>
<evidence type="ECO:0000313" key="3">
    <source>
        <dbReference type="Proteomes" id="UP000318582"/>
    </source>
</evidence>
<dbReference type="Proteomes" id="UP000318582">
    <property type="component" value="Unassembled WGS sequence"/>
</dbReference>
<sequence length="205" mass="22308">MELRGLSATKLLNPDDLGVTADFSSEAGDVGEENIPNYDEPWEGESLQMKGVGYFSGKSGDNLNKRSTDEAVPPAVVERHKSSTDEGRHSVEDGIGSSSTVAPAAEHQPSKTSSNPGSPRPSRSASYRPQAGPVVYKQLSFDDEHDDHDIVVMQESDIDVHSPSHERPHYWGDRNEAGREGGSWISRKLWGMMQMICAAPSSNNN</sequence>
<feature type="compositionally biased region" description="Basic and acidic residues" evidence="1">
    <location>
        <begin position="158"/>
        <end position="178"/>
    </location>
</feature>